<gene>
    <name evidence="19" type="ORF">BDA96_08G064900</name>
</gene>
<dbReference type="SMART" id="SM00369">
    <property type="entry name" value="LRR_TYP"/>
    <property type="match status" value="4"/>
</dbReference>
<dbReference type="InterPro" id="IPR001611">
    <property type="entry name" value="Leu-rich_rpt"/>
</dbReference>
<reference evidence="19" key="2">
    <citation type="submission" date="2020-10" db="EMBL/GenBank/DDBJ databases">
        <authorList>
            <person name="Cooper E.A."/>
            <person name="Brenton Z.W."/>
            <person name="Flinn B.S."/>
            <person name="Jenkins J."/>
            <person name="Shu S."/>
            <person name="Flowers D."/>
            <person name="Luo F."/>
            <person name="Wang Y."/>
            <person name="Xia P."/>
            <person name="Barry K."/>
            <person name="Daum C."/>
            <person name="Lipzen A."/>
            <person name="Yoshinaga Y."/>
            <person name="Schmutz J."/>
            <person name="Saski C."/>
            <person name="Vermerris W."/>
            <person name="Kresovich S."/>
        </authorList>
    </citation>
    <scope>NUCLEOTIDE SEQUENCE</scope>
</reference>
<feature type="domain" description="Protein kinase" evidence="18">
    <location>
        <begin position="595"/>
        <end position="894"/>
    </location>
</feature>
<dbReference type="Gene3D" id="1.10.510.10">
    <property type="entry name" value="Transferase(Phosphotransferase) domain 1"/>
    <property type="match status" value="1"/>
</dbReference>
<dbReference type="InterPro" id="IPR032675">
    <property type="entry name" value="LRR_dom_sf"/>
</dbReference>
<keyword evidence="13" id="KW-0675">Receptor</keyword>
<dbReference type="FunFam" id="3.80.10.10:FF:000512">
    <property type="entry name" value="Leucine-rich repeat receptor-like serine/threonine-protein kinase BAM3"/>
    <property type="match status" value="1"/>
</dbReference>
<keyword evidence="5 16" id="KW-0812">Transmembrane</keyword>
<dbReference type="GO" id="GO:0005886">
    <property type="term" value="C:plasma membrane"/>
    <property type="evidence" value="ECO:0007669"/>
    <property type="project" value="UniProtKB-SubCell"/>
</dbReference>
<evidence type="ECO:0000256" key="4">
    <source>
        <dbReference type="ARBA" id="ARBA00022679"/>
    </source>
</evidence>
<dbReference type="InterPro" id="IPR011009">
    <property type="entry name" value="Kinase-like_dom_sf"/>
</dbReference>
<evidence type="ECO:0000313" key="20">
    <source>
        <dbReference type="Proteomes" id="UP000807115"/>
    </source>
</evidence>
<keyword evidence="10 15" id="KW-0067">ATP-binding</keyword>
<keyword evidence="8 15" id="KW-0547">Nucleotide-binding</keyword>
<protein>
    <recommendedName>
        <fullName evidence="18">Protein kinase domain-containing protein</fullName>
    </recommendedName>
</protein>
<evidence type="ECO:0000256" key="16">
    <source>
        <dbReference type="SAM" id="Phobius"/>
    </source>
</evidence>
<evidence type="ECO:0000313" key="19">
    <source>
        <dbReference type="EMBL" id="KAG0520328.1"/>
    </source>
</evidence>
<keyword evidence="12 16" id="KW-0472">Membrane</keyword>
<dbReference type="PROSITE" id="PS50011">
    <property type="entry name" value="PROTEIN_KINASE_DOM"/>
    <property type="match status" value="1"/>
</dbReference>
<evidence type="ECO:0000259" key="18">
    <source>
        <dbReference type="PROSITE" id="PS50011"/>
    </source>
</evidence>
<evidence type="ECO:0000256" key="1">
    <source>
        <dbReference type="ARBA" id="ARBA00004162"/>
    </source>
</evidence>
<keyword evidence="14" id="KW-0325">Glycoprotein</keyword>
<dbReference type="PROSITE" id="PS00108">
    <property type="entry name" value="PROTEIN_KINASE_ST"/>
    <property type="match status" value="1"/>
</dbReference>
<evidence type="ECO:0000256" key="10">
    <source>
        <dbReference type="ARBA" id="ARBA00022840"/>
    </source>
</evidence>
<evidence type="ECO:0000256" key="2">
    <source>
        <dbReference type="ARBA" id="ARBA00022527"/>
    </source>
</evidence>
<accession>A0A921QEQ2</accession>
<feature type="signal peptide" evidence="17">
    <location>
        <begin position="1"/>
        <end position="34"/>
    </location>
</feature>
<evidence type="ECO:0000256" key="14">
    <source>
        <dbReference type="ARBA" id="ARBA00023180"/>
    </source>
</evidence>
<proteinExistence type="predicted"/>
<evidence type="ECO:0000256" key="13">
    <source>
        <dbReference type="ARBA" id="ARBA00023170"/>
    </source>
</evidence>
<dbReference type="Pfam" id="PF00560">
    <property type="entry name" value="LRR_1"/>
    <property type="match status" value="4"/>
</dbReference>
<evidence type="ECO:0000256" key="9">
    <source>
        <dbReference type="ARBA" id="ARBA00022777"/>
    </source>
</evidence>
<dbReference type="Gene3D" id="3.30.200.20">
    <property type="entry name" value="Phosphorylase Kinase, domain 1"/>
    <property type="match status" value="1"/>
</dbReference>
<reference evidence="19" key="1">
    <citation type="journal article" date="2019" name="BMC Genomics">
        <title>A new reference genome for Sorghum bicolor reveals high levels of sequence similarity between sweet and grain genotypes: implications for the genetics of sugar metabolism.</title>
        <authorList>
            <person name="Cooper E.A."/>
            <person name="Brenton Z.W."/>
            <person name="Flinn B.S."/>
            <person name="Jenkins J."/>
            <person name="Shu S."/>
            <person name="Flowers D."/>
            <person name="Luo F."/>
            <person name="Wang Y."/>
            <person name="Xia P."/>
            <person name="Barry K."/>
            <person name="Daum C."/>
            <person name="Lipzen A."/>
            <person name="Yoshinaga Y."/>
            <person name="Schmutz J."/>
            <person name="Saski C."/>
            <person name="Vermerris W."/>
            <person name="Kresovich S."/>
        </authorList>
    </citation>
    <scope>NUCLEOTIDE SEQUENCE</scope>
</reference>
<dbReference type="PROSITE" id="PS00107">
    <property type="entry name" value="PROTEIN_KINASE_ATP"/>
    <property type="match status" value="1"/>
</dbReference>
<sequence length="904" mass="98997">MAMVYKRYCLRDLNCFLLLLAHLFLFLFPSKSVATVDVPCSVPPNKTQEAIMKNLSRVVGDSWGFSTNMCLWVGVACSCSGSGSSMVVTNITLSNYGISDTSIFSSLCLLDTLLSLDLSRNSFTNLGDKFSDTSCRMKEGLLSLNLSHNQLSHRLSEFSGFSQLEVLDLSFNILTAENLSSDLGSFHKLRSLNLSSNKLNGAVPVSIASSLVELVLSDNQLNGTISPGLFKYGNLTLLDLGHNNFTGPIPSSITSHVRMLNLSNNNLHGEMSPHFLSHMGLQTVDLTSNMLEGTIPSHLSPSLYGLRLGGNRLSGNISHSVCDGMGLIYLELNDNQLTGNIPSELSNCKSLTLLNLASNKFQGLVPVAIITLEKLAVLNLQNNSISGPLPDIFYLRSLNTMILSHNHLSGAIPSDLGFSSELAILDLSYNNLSGEVPSSLWNLQSLTQLVLSYNNLSGFVPGFRQNVDIDIVGNPDLVTGTGNNNYTPSPSSSSSTWKRRAHNVVVTIFAAASALVGICFLVVIAVISSPKRTYRVDNVRIPPGEDDSQITNGGLIAMNCFRTSAIMFMKEKQDEWRMTAFQTLNFEAADILQGLTEENLVGSGGSGQVYRVSYTNQYNKSIGVVAVKQIRSFGSLDELLEHEFESEASILCNIRHNNIVRLLCCLSGADSKLLVYDYMDNGNLDRWLHGDYVLRARHPMAKARPVQRVPLDWPTRLIVAVGAAQGLCYMHHHCSPPIIHRDVKTSNILLDSEFRAKVADFGLARMLMQAGEPNTMTWVVGSFGYMAPEYAYTRKVNEKVDVFSFGVVLLELTTDKNANDGGDHGSLAEWAGHHYRSGASIPDATDICIRYAGYADEIETVFRLGVKCTANSPSSRPTMEDVLQILLKCSEQTLRKSRLECSIE</sequence>
<dbReference type="AlphaFoldDB" id="A0A921QEQ2"/>
<dbReference type="GO" id="GO:0004674">
    <property type="term" value="F:protein serine/threonine kinase activity"/>
    <property type="evidence" value="ECO:0007669"/>
    <property type="project" value="UniProtKB-KW"/>
</dbReference>
<dbReference type="SUPFAM" id="SSF56112">
    <property type="entry name" value="Protein kinase-like (PK-like)"/>
    <property type="match status" value="1"/>
</dbReference>
<dbReference type="Gene3D" id="3.80.10.10">
    <property type="entry name" value="Ribonuclease Inhibitor"/>
    <property type="match status" value="4"/>
</dbReference>
<feature type="binding site" evidence="15">
    <location>
        <position position="628"/>
    </location>
    <ligand>
        <name>ATP</name>
        <dbReference type="ChEBI" id="CHEBI:30616"/>
    </ligand>
</feature>
<dbReference type="FunFam" id="3.80.10.10:FF:000041">
    <property type="entry name" value="LRR receptor-like serine/threonine-protein kinase ERECTA"/>
    <property type="match status" value="2"/>
</dbReference>
<dbReference type="Proteomes" id="UP000807115">
    <property type="component" value="Chromosome 8"/>
</dbReference>
<dbReference type="Pfam" id="PF13855">
    <property type="entry name" value="LRR_8"/>
    <property type="match status" value="1"/>
</dbReference>
<evidence type="ECO:0000256" key="5">
    <source>
        <dbReference type="ARBA" id="ARBA00022692"/>
    </source>
</evidence>
<dbReference type="GO" id="GO:0005524">
    <property type="term" value="F:ATP binding"/>
    <property type="evidence" value="ECO:0007669"/>
    <property type="project" value="UniProtKB-UniRule"/>
</dbReference>
<evidence type="ECO:0000256" key="11">
    <source>
        <dbReference type="ARBA" id="ARBA00022989"/>
    </source>
</evidence>
<dbReference type="InterPro" id="IPR017441">
    <property type="entry name" value="Protein_kinase_ATP_BS"/>
</dbReference>
<organism evidence="19 20">
    <name type="scientific">Sorghum bicolor</name>
    <name type="common">Sorghum</name>
    <name type="synonym">Sorghum vulgare</name>
    <dbReference type="NCBI Taxonomy" id="4558"/>
    <lineage>
        <taxon>Eukaryota</taxon>
        <taxon>Viridiplantae</taxon>
        <taxon>Streptophyta</taxon>
        <taxon>Embryophyta</taxon>
        <taxon>Tracheophyta</taxon>
        <taxon>Spermatophyta</taxon>
        <taxon>Magnoliopsida</taxon>
        <taxon>Liliopsida</taxon>
        <taxon>Poales</taxon>
        <taxon>Poaceae</taxon>
        <taxon>PACMAD clade</taxon>
        <taxon>Panicoideae</taxon>
        <taxon>Andropogonodae</taxon>
        <taxon>Andropogoneae</taxon>
        <taxon>Sorghinae</taxon>
        <taxon>Sorghum</taxon>
    </lineage>
</organism>
<dbReference type="Pfam" id="PF07714">
    <property type="entry name" value="PK_Tyr_Ser-Thr"/>
    <property type="match status" value="1"/>
</dbReference>
<evidence type="ECO:0000256" key="3">
    <source>
        <dbReference type="ARBA" id="ARBA00022614"/>
    </source>
</evidence>
<evidence type="ECO:0000256" key="8">
    <source>
        <dbReference type="ARBA" id="ARBA00022741"/>
    </source>
</evidence>
<dbReference type="PANTHER" id="PTHR27000">
    <property type="entry name" value="LEUCINE-RICH REPEAT RECEPTOR-LIKE PROTEIN KINASE FAMILY PROTEIN-RELATED"/>
    <property type="match status" value="1"/>
</dbReference>
<evidence type="ECO:0000256" key="15">
    <source>
        <dbReference type="PROSITE-ProRule" id="PRU10141"/>
    </source>
</evidence>
<evidence type="ECO:0000256" key="12">
    <source>
        <dbReference type="ARBA" id="ARBA00023136"/>
    </source>
</evidence>
<keyword evidence="6 17" id="KW-0732">Signal</keyword>
<feature type="chain" id="PRO_5037310787" description="Protein kinase domain-containing protein" evidence="17">
    <location>
        <begin position="35"/>
        <end position="904"/>
    </location>
</feature>
<dbReference type="InterPro" id="IPR001245">
    <property type="entry name" value="Ser-Thr/Tyr_kinase_cat_dom"/>
</dbReference>
<dbReference type="FunFam" id="1.10.510.10:FF:000714">
    <property type="entry name" value="Kinase family with leucine-rich repeat domain-containing protein"/>
    <property type="match status" value="1"/>
</dbReference>
<dbReference type="EMBL" id="CM027687">
    <property type="protein sequence ID" value="KAG0520328.1"/>
    <property type="molecule type" value="Genomic_DNA"/>
</dbReference>
<comment type="subcellular location">
    <subcellularLocation>
        <location evidence="1">Cell membrane</location>
        <topology evidence="1">Single-pass membrane protein</topology>
    </subcellularLocation>
</comment>
<feature type="transmembrane region" description="Helical" evidence="16">
    <location>
        <begin position="504"/>
        <end position="527"/>
    </location>
</feature>
<keyword evidence="11 16" id="KW-1133">Transmembrane helix</keyword>
<dbReference type="SMART" id="SM00220">
    <property type="entry name" value="S_TKc"/>
    <property type="match status" value="1"/>
</dbReference>
<dbReference type="InterPro" id="IPR003591">
    <property type="entry name" value="Leu-rich_rpt_typical-subtyp"/>
</dbReference>
<keyword evidence="9" id="KW-0418">Kinase</keyword>
<evidence type="ECO:0000256" key="6">
    <source>
        <dbReference type="ARBA" id="ARBA00022729"/>
    </source>
</evidence>
<dbReference type="PANTHER" id="PTHR27000:SF709">
    <property type="entry name" value="OS01G0742400 PROTEIN"/>
    <property type="match status" value="1"/>
</dbReference>
<keyword evidence="4" id="KW-0808">Transferase</keyword>
<keyword evidence="7" id="KW-0677">Repeat</keyword>
<name>A0A921QEQ2_SORBI</name>
<evidence type="ECO:0000256" key="17">
    <source>
        <dbReference type="SAM" id="SignalP"/>
    </source>
</evidence>
<dbReference type="InterPro" id="IPR008271">
    <property type="entry name" value="Ser/Thr_kinase_AS"/>
</dbReference>
<keyword evidence="2" id="KW-0723">Serine/threonine-protein kinase</keyword>
<evidence type="ECO:0000256" key="7">
    <source>
        <dbReference type="ARBA" id="ARBA00022737"/>
    </source>
</evidence>
<comment type="caution">
    <text evidence="19">The sequence shown here is derived from an EMBL/GenBank/DDBJ whole genome shotgun (WGS) entry which is preliminary data.</text>
</comment>
<dbReference type="SUPFAM" id="SSF52058">
    <property type="entry name" value="L domain-like"/>
    <property type="match status" value="2"/>
</dbReference>
<dbReference type="InterPro" id="IPR000719">
    <property type="entry name" value="Prot_kinase_dom"/>
</dbReference>
<keyword evidence="3" id="KW-0433">Leucine-rich repeat</keyword>